<sequence>YMDECKQVRQTEQDELFRTFFVFQNSTNDSLDVSLLEAVVVYYKLNESFTKLENCFISFLEKQQRHKPMDYVDSVMYAITVFTTVGYGDVVANTILSKFLTMLYALFGIPLYIAFISDLGDFIGIKIVHFGQFIRNCIERCKKKRRLTDEERLKQLPQLLRFSLITISFFVFVILAMVMTKYVEEWIQPDMKWSFIDSLYFVFTSIALIGFGDIVANHYSYICILFPFLIVGQTLAALMFYFAQRFIRYEIPHLVTNACLKMTGRVEGWISGNPPAGSRLESETEQPLVEFEAPGALCVKMDEVDENPKDAGGKDSKECISNVSKPSPAANIETPSPMDLPTTAEVTSTNPPTPGPSNDAKVDLNTTAKPKTIADMFMPCHPGVPEDHSDTISVFAKYRARSSPSTCQTEEKTQIQRKTNVIKK</sequence>
<protein>
    <submittedName>
        <fullName evidence="2">Potassium channel domain-containing protein</fullName>
    </submittedName>
</protein>
<dbReference type="Proteomes" id="UP000887576">
    <property type="component" value="Unplaced"/>
</dbReference>
<dbReference type="WBParaSite" id="JU765_v2.g9324.t1">
    <property type="protein sequence ID" value="JU765_v2.g9324.t1"/>
    <property type="gene ID" value="JU765_v2.g9324"/>
</dbReference>
<evidence type="ECO:0000313" key="1">
    <source>
        <dbReference type="Proteomes" id="UP000887576"/>
    </source>
</evidence>
<organism evidence="1 2">
    <name type="scientific">Panagrolaimus sp. JU765</name>
    <dbReference type="NCBI Taxonomy" id="591449"/>
    <lineage>
        <taxon>Eukaryota</taxon>
        <taxon>Metazoa</taxon>
        <taxon>Ecdysozoa</taxon>
        <taxon>Nematoda</taxon>
        <taxon>Chromadorea</taxon>
        <taxon>Rhabditida</taxon>
        <taxon>Tylenchina</taxon>
        <taxon>Panagrolaimomorpha</taxon>
        <taxon>Panagrolaimoidea</taxon>
        <taxon>Panagrolaimidae</taxon>
        <taxon>Panagrolaimus</taxon>
    </lineage>
</organism>
<accession>A0AC34RR02</accession>
<evidence type="ECO:0000313" key="2">
    <source>
        <dbReference type="WBParaSite" id="JU765_v2.g9324.t1"/>
    </source>
</evidence>
<proteinExistence type="predicted"/>
<name>A0AC34RR02_9BILA</name>
<reference evidence="2" key="1">
    <citation type="submission" date="2022-11" db="UniProtKB">
        <authorList>
            <consortium name="WormBaseParasite"/>
        </authorList>
    </citation>
    <scope>IDENTIFICATION</scope>
</reference>